<organism evidence="2">
    <name type="scientific">Culex pipiens</name>
    <name type="common">House mosquito</name>
    <dbReference type="NCBI Taxonomy" id="7175"/>
    <lineage>
        <taxon>Eukaryota</taxon>
        <taxon>Metazoa</taxon>
        <taxon>Ecdysozoa</taxon>
        <taxon>Arthropoda</taxon>
        <taxon>Hexapoda</taxon>
        <taxon>Insecta</taxon>
        <taxon>Pterygota</taxon>
        <taxon>Neoptera</taxon>
        <taxon>Endopterygota</taxon>
        <taxon>Diptera</taxon>
        <taxon>Nematocera</taxon>
        <taxon>Culicoidea</taxon>
        <taxon>Culicidae</taxon>
        <taxon>Culicinae</taxon>
        <taxon>Culicini</taxon>
        <taxon>Culex</taxon>
        <taxon>Culex</taxon>
    </lineage>
</organism>
<proteinExistence type="predicted"/>
<feature type="transmembrane region" description="Helical" evidence="1">
    <location>
        <begin position="6"/>
        <end position="32"/>
    </location>
</feature>
<name>A0A8D8HHD4_CULPI</name>
<keyword evidence="1" id="KW-0812">Transmembrane</keyword>
<accession>A0A8D8HHD4</accession>
<reference evidence="2" key="1">
    <citation type="submission" date="2021-05" db="EMBL/GenBank/DDBJ databases">
        <authorList>
            <person name="Alioto T."/>
            <person name="Alioto T."/>
            <person name="Gomez Garrido J."/>
        </authorList>
    </citation>
    <scope>NUCLEOTIDE SEQUENCE</scope>
</reference>
<evidence type="ECO:0000256" key="1">
    <source>
        <dbReference type="SAM" id="Phobius"/>
    </source>
</evidence>
<keyword evidence="1" id="KW-0472">Membrane</keyword>
<dbReference type="AlphaFoldDB" id="A0A8D8HHD4"/>
<protein>
    <submittedName>
        <fullName evidence="2">(northern house mosquito) hypothetical protein</fullName>
    </submittedName>
</protein>
<dbReference type="EMBL" id="HBUE01212337">
    <property type="protein sequence ID" value="CAG6534988.1"/>
    <property type="molecule type" value="Transcribed_RNA"/>
</dbReference>
<sequence length="139" mass="15716">MSVKMSASVFVVASLSKSVPHFYWFVLLHVFFRRNSKFSIRITIQYQGGKTLVPPKSSEDVATGQRVDFDLMKDKKAAAPSDRVAQGCPNLRNYVPLDLHFQKTRAMKKSQREATRFTQKRIRNSPIGSILNPGNLLSS</sequence>
<evidence type="ECO:0000313" key="2">
    <source>
        <dbReference type="EMBL" id="CAG6534988.1"/>
    </source>
</evidence>
<dbReference type="EMBL" id="HBUE01318808">
    <property type="protein sequence ID" value="CAG6586948.1"/>
    <property type="molecule type" value="Transcribed_RNA"/>
</dbReference>
<keyword evidence="1" id="KW-1133">Transmembrane helix</keyword>